<evidence type="ECO:0000259" key="1">
    <source>
        <dbReference type="Pfam" id="PF01755"/>
    </source>
</evidence>
<dbReference type="Proteomes" id="UP000318626">
    <property type="component" value="Chromosome"/>
</dbReference>
<dbReference type="GO" id="GO:0016740">
    <property type="term" value="F:transferase activity"/>
    <property type="evidence" value="ECO:0007669"/>
    <property type="project" value="UniProtKB-KW"/>
</dbReference>
<evidence type="ECO:0000313" key="2">
    <source>
        <dbReference type="EMBL" id="QDU76389.1"/>
    </source>
</evidence>
<sequence length="302" mass="35323">MFGEMPHRTLTFLFALTRVRAFQYNPQPKEYPVFTRNDWPETSTQKVEQMSLKAVFSRVVCINLNSRPDRWDRFCENLARVDWPFAKIERFRAVDGRVCPPPPWVRGRYRDCPGAWGCYQSHLRILEDALLDQHDSILILEDDALLNSKTLQGIVDFLQHVPDDWDHLYFGGEHMKPPIAINDHVVRGIQVHRTHAHALRGDYLREAYDYLISYPTIDQYQQRNSSPVARYAKRVLTRPKSLWSKSNAEKSIHVDHHFGAIHRLLQSNVYAPTTWLVGQAADHSDIMNETCEERFWHECQAA</sequence>
<organism evidence="2 3">
    <name type="scientific">Bremerella volcania</name>
    <dbReference type="NCBI Taxonomy" id="2527984"/>
    <lineage>
        <taxon>Bacteria</taxon>
        <taxon>Pseudomonadati</taxon>
        <taxon>Planctomycetota</taxon>
        <taxon>Planctomycetia</taxon>
        <taxon>Pirellulales</taxon>
        <taxon>Pirellulaceae</taxon>
        <taxon>Bremerella</taxon>
    </lineage>
</organism>
<name>A0A518CAZ5_9BACT</name>
<evidence type="ECO:0000313" key="3">
    <source>
        <dbReference type="Proteomes" id="UP000318626"/>
    </source>
</evidence>
<dbReference type="EMBL" id="CP036289">
    <property type="protein sequence ID" value="QDU76389.1"/>
    <property type="molecule type" value="Genomic_DNA"/>
</dbReference>
<accession>A0A518CAZ5</accession>
<reference evidence="3" key="1">
    <citation type="submission" date="2019-02" db="EMBL/GenBank/DDBJ databases">
        <title>Deep-cultivation of Planctomycetes and their phenomic and genomic characterization uncovers novel biology.</title>
        <authorList>
            <person name="Wiegand S."/>
            <person name="Jogler M."/>
            <person name="Boedeker C."/>
            <person name="Pinto D."/>
            <person name="Vollmers J."/>
            <person name="Rivas-Marin E."/>
            <person name="Kohn T."/>
            <person name="Peeters S.H."/>
            <person name="Heuer A."/>
            <person name="Rast P."/>
            <person name="Oberbeckmann S."/>
            <person name="Bunk B."/>
            <person name="Jeske O."/>
            <person name="Meyerdierks A."/>
            <person name="Storesund J.E."/>
            <person name="Kallscheuer N."/>
            <person name="Luecker S."/>
            <person name="Lage O.M."/>
            <person name="Pohl T."/>
            <person name="Merkel B.J."/>
            <person name="Hornburger P."/>
            <person name="Mueller R.-W."/>
            <person name="Bruemmer F."/>
            <person name="Labrenz M."/>
            <person name="Spormann A.M."/>
            <person name="Op den Camp H."/>
            <person name="Overmann J."/>
            <person name="Amann R."/>
            <person name="Jetten M.S.M."/>
            <person name="Mascher T."/>
            <person name="Medema M.H."/>
            <person name="Devos D.P."/>
            <person name="Kaster A.-K."/>
            <person name="Ovreas L."/>
            <person name="Rohde M."/>
            <person name="Galperin M.Y."/>
            <person name="Jogler C."/>
        </authorList>
    </citation>
    <scope>NUCLEOTIDE SEQUENCE [LARGE SCALE GENOMIC DNA]</scope>
    <source>
        <strain evidence="3">Pan97</strain>
    </source>
</reference>
<dbReference type="KEGG" id="bvo:Pan97_34370"/>
<dbReference type="Pfam" id="PF01755">
    <property type="entry name" value="Glyco_transf_25"/>
    <property type="match status" value="1"/>
</dbReference>
<keyword evidence="3" id="KW-1185">Reference proteome</keyword>
<protein>
    <submittedName>
        <fullName evidence="2">Glycosyltransferase family 25 (LPS biosynthesis protein)</fullName>
    </submittedName>
</protein>
<dbReference type="InterPro" id="IPR002654">
    <property type="entry name" value="Glyco_trans_25"/>
</dbReference>
<keyword evidence="2" id="KW-0808">Transferase</keyword>
<dbReference type="AlphaFoldDB" id="A0A518CAZ5"/>
<feature type="domain" description="Glycosyl transferase family 25" evidence="1">
    <location>
        <begin position="114"/>
        <end position="162"/>
    </location>
</feature>
<dbReference type="CDD" id="cd06532">
    <property type="entry name" value="Glyco_transf_25"/>
    <property type="match status" value="1"/>
</dbReference>
<gene>
    <name evidence="2" type="ORF">Pan97_34370</name>
</gene>
<dbReference type="OrthoDB" id="274625at2"/>
<proteinExistence type="predicted"/>